<dbReference type="PANTHER" id="PTHR36842">
    <property type="entry name" value="PROTEIN TOLB HOMOLOG"/>
    <property type="match status" value="1"/>
</dbReference>
<organism evidence="2 3">
    <name type="scientific">candidate division GN15 bacterium</name>
    <dbReference type="NCBI Taxonomy" id="2072418"/>
    <lineage>
        <taxon>Bacteria</taxon>
        <taxon>candidate division GN15</taxon>
    </lineage>
</organism>
<dbReference type="Pfam" id="PF07676">
    <property type="entry name" value="PD40"/>
    <property type="match status" value="4"/>
</dbReference>
<dbReference type="Gene3D" id="2.120.10.30">
    <property type="entry name" value="TolB, C-terminal domain"/>
    <property type="match status" value="2"/>
</dbReference>
<dbReference type="EMBL" id="PQAP01000176">
    <property type="protein sequence ID" value="PWB69198.1"/>
    <property type="molecule type" value="Genomic_DNA"/>
</dbReference>
<dbReference type="SUPFAM" id="SSF69304">
    <property type="entry name" value="Tricorn protease N-terminal domain"/>
    <property type="match status" value="1"/>
</dbReference>
<dbReference type="InterPro" id="IPR011042">
    <property type="entry name" value="6-blade_b-propeller_TolB-like"/>
</dbReference>
<dbReference type="InterPro" id="IPR011659">
    <property type="entry name" value="WD40"/>
</dbReference>
<sequence length="333" mass="36754">MKNQLVRLSAAFVIAILAVSVDVIAQIPKLPASLAGTIPARPTGRLAFIRDSSVWVMNADGTGQMRAADVKNADGRLSWAPDGKRIVYTRSGQCDWREPDYSGGRKKLYDLFICYLDSAANGNTMYWRRITDALGGRDPEWSADGSTIVFTRIMNADAVRTEFPNYQICTIDPEGGNFQILRKDWQTASEYFLAPSMSPGGDIAFEHLYSTASAANSDNRNYRRQGFAIMNRNSFMKPVDSVRVMSKRFANCLGPSWSPDGQWLAFVKNDMSKSGVYIIDKNLGTTYAVYEPAAGASVLPLAPSWSPDSKWLAFSTDDGSIYITKITGDGLKR</sequence>
<dbReference type="Proteomes" id="UP000250918">
    <property type="component" value="Unassembled WGS sequence"/>
</dbReference>
<comment type="similarity">
    <text evidence="1">Belongs to the TolB family.</text>
</comment>
<gene>
    <name evidence="2" type="ORF">C3F09_10515</name>
</gene>
<evidence type="ECO:0000313" key="3">
    <source>
        <dbReference type="Proteomes" id="UP000250918"/>
    </source>
</evidence>
<dbReference type="AlphaFoldDB" id="A0A855X481"/>
<reference evidence="2 3" key="1">
    <citation type="journal article" date="2018" name="ISME J.">
        <title>A methanotrophic archaeon couples anaerobic oxidation of methane to Fe(III) reduction.</title>
        <authorList>
            <person name="Cai C."/>
            <person name="Leu A.O."/>
            <person name="Xie G.J."/>
            <person name="Guo J."/>
            <person name="Feng Y."/>
            <person name="Zhao J.X."/>
            <person name="Tyson G.W."/>
            <person name="Yuan Z."/>
            <person name="Hu S."/>
        </authorList>
    </citation>
    <scope>NUCLEOTIDE SEQUENCE [LARGE SCALE GENOMIC DNA]</scope>
    <source>
        <strain evidence="2">FeB_12</strain>
    </source>
</reference>
<proteinExistence type="inferred from homology"/>
<dbReference type="PANTHER" id="PTHR36842:SF1">
    <property type="entry name" value="PROTEIN TOLB"/>
    <property type="match status" value="1"/>
</dbReference>
<evidence type="ECO:0008006" key="4">
    <source>
        <dbReference type="Google" id="ProtNLM"/>
    </source>
</evidence>
<protein>
    <recommendedName>
        <fullName evidence="4">Dipeptidylpeptidase IV N-terminal domain-containing protein</fullName>
    </recommendedName>
</protein>
<comment type="caution">
    <text evidence="2">The sequence shown here is derived from an EMBL/GenBank/DDBJ whole genome shotgun (WGS) entry which is preliminary data.</text>
</comment>
<feature type="non-terminal residue" evidence="2">
    <location>
        <position position="333"/>
    </location>
</feature>
<name>A0A855X481_9BACT</name>
<evidence type="ECO:0000313" key="2">
    <source>
        <dbReference type="EMBL" id="PWB69198.1"/>
    </source>
</evidence>
<accession>A0A855X481</accession>
<evidence type="ECO:0000256" key="1">
    <source>
        <dbReference type="ARBA" id="ARBA00009820"/>
    </source>
</evidence>